<comment type="similarity">
    <text evidence="2">Belongs to the class-II aminoacyl-tRNA synthetase family.</text>
</comment>
<feature type="coiled-coil region" evidence="13">
    <location>
        <begin position="36"/>
        <end position="63"/>
    </location>
</feature>
<feature type="domain" description="WHEP-TRS" evidence="15">
    <location>
        <begin position="11"/>
        <end position="67"/>
    </location>
</feature>
<gene>
    <name evidence="16" type="ORF">GSBLH_T00002974001</name>
</gene>
<dbReference type="InterPro" id="IPR009068">
    <property type="entry name" value="uS15_NS1_RNA-bd_sf"/>
</dbReference>
<dbReference type="FunFam" id="3.40.50.800:FF:000004">
    <property type="entry name" value="Glycine--tRNA ligase 2"/>
    <property type="match status" value="1"/>
</dbReference>
<organism evidence="16">
    <name type="scientific">Blastocystis hominis</name>
    <dbReference type="NCBI Taxonomy" id="12968"/>
    <lineage>
        <taxon>Eukaryota</taxon>
        <taxon>Sar</taxon>
        <taxon>Stramenopiles</taxon>
        <taxon>Bigyra</taxon>
        <taxon>Opalozoa</taxon>
        <taxon>Opalinata</taxon>
        <taxon>Blastocystidae</taxon>
        <taxon>Blastocystis</taxon>
    </lineage>
</organism>
<evidence type="ECO:0000256" key="9">
    <source>
        <dbReference type="ARBA" id="ARBA00022840"/>
    </source>
</evidence>
<dbReference type="GO" id="GO:0004820">
    <property type="term" value="F:glycine-tRNA ligase activity"/>
    <property type="evidence" value="ECO:0007669"/>
    <property type="project" value="UniProtKB-EC"/>
</dbReference>
<dbReference type="PRINTS" id="PR01043">
    <property type="entry name" value="TRNASYNTHGLY"/>
</dbReference>
<dbReference type="Gene3D" id="3.30.930.10">
    <property type="entry name" value="Bira Bifunctional Protein, Domain 2"/>
    <property type="match status" value="2"/>
</dbReference>
<protein>
    <recommendedName>
        <fullName evidence="4">glycine--tRNA ligase</fullName>
        <ecNumber evidence="4">6.1.1.14</ecNumber>
    </recommendedName>
    <alternativeName>
        <fullName evidence="12">Diadenosine tetraphosphate synthetase</fullName>
    </alternativeName>
</protein>
<keyword evidence="9" id="KW-0067">ATP-binding</keyword>
<keyword evidence="17" id="KW-1185">Reference proteome</keyword>
<dbReference type="InterPro" id="IPR027031">
    <property type="entry name" value="Gly-tRNA_synthase/POLG2"/>
</dbReference>
<evidence type="ECO:0000256" key="1">
    <source>
        <dbReference type="ARBA" id="ARBA00004496"/>
    </source>
</evidence>
<dbReference type="InterPro" id="IPR004154">
    <property type="entry name" value="Anticodon-bd"/>
</dbReference>
<dbReference type="NCBIfam" id="NF003211">
    <property type="entry name" value="PRK04173.1"/>
    <property type="match status" value="1"/>
</dbReference>
<evidence type="ECO:0000313" key="17">
    <source>
        <dbReference type="Proteomes" id="UP000008312"/>
    </source>
</evidence>
<dbReference type="PROSITE" id="PS50862">
    <property type="entry name" value="AA_TRNA_LIGASE_II"/>
    <property type="match status" value="1"/>
</dbReference>
<dbReference type="CDD" id="cd00858">
    <property type="entry name" value="GlyRS_anticodon"/>
    <property type="match status" value="1"/>
</dbReference>
<dbReference type="SUPFAM" id="SSF47060">
    <property type="entry name" value="S15/NS1 RNA-binding domain"/>
    <property type="match status" value="1"/>
</dbReference>
<evidence type="ECO:0000256" key="10">
    <source>
        <dbReference type="ARBA" id="ARBA00022917"/>
    </source>
</evidence>
<dbReference type="Proteomes" id="UP000008312">
    <property type="component" value="Unassembled WGS sequence"/>
</dbReference>
<keyword evidence="13" id="KW-0175">Coiled coil</keyword>
<keyword evidence="7" id="KW-0808">Transferase</keyword>
<feature type="domain" description="Aminoacyl-transfer RNA synthetases class-II family profile" evidence="14">
    <location>
        <begin position="204"/>
        <end position="561"/>
    </location>
</feature>
<dbReference type="SUPFAM" id="SSF55681">
    <property type="entry name" value="Class II aaRS and biotin synthetases"/>
    <property type="match status" value="1"/>
</dbReference>
<dbReference type="PROSITE" id="PS51185">
    <property type="entry name" value="WHEP_TRS_2"/>
    <property type="match status" value="1"/>
</dbReference>
<dbReference type="InterPro" id="IPR000738">
    <property type="entry name" value="WHEP-TRS_dom"/>
</dbReference>
<keyword evidence="11 16" id="KW-0030">Aminoacyl-tRNA synthetase</keyword>
<reference evidence="16" key="1">
    <citation type="submission" date="2010-02" db="EMBL/GenBank/DDBJ databases">
        <title>Sequencing and annotation of the Blastocystis hominis genome.</title>
        <authorList>
            <person name="Wincker P."/>
        </authorList>
    </citation>
    <scope>NUCLEOTIDE SEQUENCE</scope>
    <source>
        <strain evidence="16">Singapore isolate B</strain>
    </source>
</reference>
<dbReference type="InterPro" id="IPR006195">
    <property type="entry name" value="aa-tRNA-synth_II"/>
</dbReference>
<keyword evidence="10" id="KW-0648">Protein biosynthesis</keyword>
<dbReference type="NCBIfam" id="TIGR00389">
    <property type="entry name" value="glyS_dimeric"/>
    <property type="match status" value="1"/>
</dbReference>
<keyword evidence="5" id="KW-0963">Cytoplasm</keyword>
<dbReference type="PANTHER" id="PTHR10745:SF0">
    <property type="entry name" value="GLYCINE--TRNA LIGASE"/>
    <property type="match status" value="1"/>
</dbReference>
<dbReference type="InParanoid" id="D8M4P3"/>
<dbReference type="Gene3D" id="3.30.40.230">
    <property type="match status" value="1"/>
</dbReference>
<dbReference type="FunFam" id="3.30.930.10:FF:000010">
    <property type="entry name" value="Glycyl-tRNA synthetase 1"/>
    <property type="match status" value="1"/>
</dbReference>
<dbReference type="GO" id="GO:0016740">
    <property type="term" value="F:transferase activity"/>
    <property type="evidence" value="ECO:0007669"/>
    <property type="project" value="UniProtKB-KW"/>
</dbReference>
<dbReference type="InterPro" id="IPR002315">
    <property type="entry name" value="tRNA-synt_gly"/>
</dbReference>
<evidence type="ECO:0000256" key="12">
    <source>
        <dbReference type="ARBA" id="ARBA00030057"/>
    </source>
</evidence>
<name>D8M4P3_BLAHO</name>
<dbReference type="AlphaFoldDB" id="D8M4P3"/>
<comment type="subunit">
    <text evidence="3">Homodimer.</text>
</comment>
<evidence type="ECO:0000256" key="3">
    <source>
        <dbReference type="ARBA" id="ARBA00011738"/>
    </source>
</evidence>
<dbReference type="CDD" id="cd00774">
    <property type="entry name" value="GlyRS-like_core"/>
    <property type="match status" value="1"/>
</dbReference>
<dbReference type="Gene3D" id="1.10.287.10">
    <property type="entry name" value="S15/NS1, RNA-binding"/>
    <property type="match status" value="1"/>
</dbReference>
<dbReference type="SMART" id="SM00991">
    <property type="entry name" value="WHEP-TRS"/>
    <property type="match status" value="1"/>
</dbReference>
<keyword evidence="8" id="KW-0547">Nucleotide-binding</keyword>
<dbReference type="EC" id="6.1.1.14" evidence="4"/>
<dbReference type="Gene3D" id="3.40.50.800">
    <property type="entry name" value="Anticodon-binding domain"/>
    <property type="match status" value="1"/>
</dbReference>
<dbReference type="FunCoup" id="D8M4P3">
    <property type="interactions" value="500"/>
</dbReference>
<dbReference type="RefSeq" id="XP_012897080.1">
    <property type="nucleotide sequence ID" value="XM_013041626.1"/>
</dbReference>
<keyword evidence="6" id="KW-0436">Ligase</keyword>
<dbReference type="Pfam" id="PF03129">
    <property type="entry name" value="HGTP_anticodon"/>
    <property type="match status" value="1"/>
</dbReference>
<evidence type="ECO:0000256" key="5">
    <source>
        <dbReference type="ARBA" id="ARBA00022490"/>
    </source>
</evidence>
<sequence>MVRSFSTNVVDIGGIRASLTRQKGIVRQLKKDGATQEEVTAAVKKLQELKAQLEAEVKKQEPEETFDKATFDDVLLQKMFVVPSFEIYGGVAGLYDFGPITCSLKSNFINLWKQHFILEEDMLEVECTNLTPYCALKTSGHVDKFTDLMVKDSKTGECYRADKLLEAKMDELLKDVTLTSDQRLELEHIRIQADAYSADELDALFAKYGVVALATGNPLTHPFPFNLMFGTQIGPEGTMQGFLRPETAQGMFMNFRRLLNFNGRKFPFAAAQVGTGFRNEISPRAGLLRVREFPMAEIEHFCNPSDKRHPKFASVAHLVLPLFSRSHQQGDGKLLTMTLGEAVAAGIVNNETLGYFMARTYLFLKRVGIDPEKMRFRQHLLTEMAHYASDCWDCEIKLSYGWTECVGIADRACFDLKMHSDATKVEMTASVKHDVPIEKNVLAPTFNSRAIGVAFKKEQAIVKDYLKTLGEEQPEECQKLADSLAATGSAEIGPCANGAKYTITPEMVTFKPTVLKIHEEKFIPSVVEPSFGVGRLIYSILEHAFYVREGEEKRNVMAFKPTVAAFKCSVMPINNSEQFTPIVDRIGASLRSYALAFKTDASSASIGRRYARADEIGIPFAVTIDFETVDEKSELFNTVTLRERDSMKQVRLPIEDVAVVVNDIVKERTVWEDLLEKYPQVSVKEE</sequence>
<dbReference type="GeneID" id="24920102"/>
<dbReference type="OMA" id="HFVNFQR"/>
<evidence type="ECO:0000259" key="14">
    <source>
        <dbReference type="PROSITE" id="PS50862"/>
    </source>
</evidence>
<dbReference type="InterPro" id="IPR036621">
    <property type="entry name" value="Anticodon-bd_dom_sf"/>
</dbReference>
<evidence type="ECO:0000256" key="2">
    <source>
        <dbReference type="ARBA" id="ARBA00008226"/>
    </source>
</evidence>
<dbReference type="GO" id="GO:0070150">
    <property type="term" value="P:mitochondrial glycyl-tRNA aminoacylation"/>
    <property type="evidence" value="ECO:0007669"/>
    <property type="project" value="TreeGrafter"/>
</dbReference>
<dbReference type="FunFam" id="3.30.40.230:FF:000001">
    <property type="entry name" value="Glycine--tRNA ligase"/>
    <property type="match status" value="1"/>
</dbReference>
<evidence type="ECO:0000256" key="7">
    <source>
        <dbReference type="ARBA" id="ARBA00022679"/>
    </source>
</evidence>
<dbReference type="OrthoDB" id="57698at2759"/>
<dbReference type="InterPro" id="IPR002314">
    <property type="entry name" value="aa-tRNA-synt_IIb"/>
</dbReference>
<dbReference type="EMBL" id="FN668653">
    <property type="protein sequence ID" value="CBK23032.2"/>
    <property type="molecule type" value="Genomic_DNA"/>
</dbReference>
<dbReference type="Pfam" id="PF00587">
    <property type="entry name" value="tRNA-synt_2b"/>
    <property type="match status" value="1"/>
</dbReference>
<evidence type="ECO:0000256" key="4">
    <source>
        <dbReference type="ARBA" id="ARBA00012829"/>
    </source>
</evidence>
<dbReference type="InterPro" id="IPR033731">
    <property type="entry name" value="GlyRS-like_core"/>
</dbReference>
<evidence type="ECO:0000256" key="8">
    <source>
        <dbReference type="ARBA" id="ARBA00022741"/>
    </source>
</evidence>
<evidence type="ECO:0000313" key="16">
    <source>
        <dbReference type="EMBL" id="CBK23032.2"/>
    </source>
</evidence>
<evidence type="ECO:0000259" key="15">
    <source>
        <dbReference type="PROSITE" id="PS51185"/>
    </source>
</evidence>
<comment type="subcellular location">
    <subcellularLocation>
        <location evidence="1">Cytoplasm</location>
    </subcellularLocation>
</comment>
<evidence type="ECO:0000256" key="6">
    <source>
        <dbReference type="ARBA" id="ARBA00022598"/>
    </source>
</evidence>
<dbReference type="SUPFAM" id="SSF52954">
    <property type="entry name" value="Class II aaRS ABD-related"/>
    <property type="match status" value="1"/>
</dbReference>
<dbReference type="InterPro" id="IPR045864">
    <property type="entry name" value="aa-tRNA-synth_II/BPL/LPL"/>
</dbReference>
<proteinExistence type="inferred from homology"/>
<evidence type="ECO:0000256" key="13">
    <source>
        <dbReference type="SAM" id="Coils"/>
    </source>
</evidence>
<dbReference type="GO" id="GO:0005524">
    <property type="term" value="F:ATP binding"/>
    <property type="evidence" value="ECO:0007669"/>
    <property type="project" value="UniProtKB-KW"/>
</dbReference>
<evidence type="ECO:0000256" key="11">
    <source>
        <dbReference type="ARBA" id="ARBA00023146"/>
    </source>
</evidence>
<dbReference type="PANTHER" id="PTHR10745">
    <property type="entry name" value="GLYCYL-TRNA SYNTHETASE/DNA POLYMERASE SUBUNIT GAMMA-2"/>
    <property type="match status" value="1"/>
</dbReference>
<accession>D8M4P3</accession>
<dbReference type="GO" id="GO:0005739">
    <property type="term" value="C:mitochondrion"/>
    <property type="evidence" value="ECO:0007669"/>
    <property type="project" value="TreeGrafter"/>
</dbReference>